<dbReference type="Proteomes" id="UP000218811">
    <property type="component" value="Unassembled WGS sequence"/>
</dbReference>
<evidence type="ECO:0000313" key="2">
    <source>
        <dbReference type="Proteomes" id="UP000218811"/>
    </source>
</evidence>
<evidence type="ECO:0008006" key="3">
    <source>
        <dbReference type="Google" id="ProtNLM"/>
    </source>
</evidence>
<organism evidence="1 2">
    <name type="scientific">Wolfiporia cocos (strain MD-104)</name>
    <name type="common">Brown rot fungus</name>
    <dbReference type="NCBI Taxonomy" id="742152"/>
    <lineage>
        <taxon>Eukaryota</taxon>
        <taxon>Fungi</taxon>
        <taxon>Dikarya</taxon>
        <taxon>Basidiomycota</taxon>
        <taxon>Agaricomycotina</taxon>
        <taxon>Agaricomycetes</taxon>
        <taxon>Polyporales</taxon>
        <taxon>Phaeolaceae</taxon>
        <taxon>Wolfiporia</taxon>
    </lineage>
</organism>
<dbReference type="GO" id="GO:0016799">
    <property type="term" value="F:hydrolase activity, hydrolyzing N-glycosyl compounds"/>
    <property type="evidence" value="ECO:0007669"/>
    <property type="project" value="TreeGrafter"/>
</dbReference>
<dbReference type="GO" id="GO:0009691">
    <property type="term" value="P:cytokinin biosynthetic process"/>
    <property type="evidence" value="ECO:0007669"/>
    <property type="project" value="InterPro"/>
</dbReference>
<dbReference type="OrthoDB" id="414463at2759"/>
<dbReference type="PANTHER" id="PTHR31223">
    <property type="entry name" value="LOG FAMILY PROTEIN YJL055W"/>
    <property type="match status" value="1"/>
</dbReference>
<proteinExistence type="predicted"/>
<dbReference type="InterPro" id="IPR031100">
    <property type="entry name" value="LOG_fam"/>
</dbReference>
<dbReference type="SUPFAM" id="SSF102405">
    <property type="entry name" value="MCP/YpsA-like"/>
    <property type="match status" value="1"/>
</dbReference>
<dbReference type="OMA" id="HQKPIGL"/>
<name>A0A2H3JI22_WOLCO</name>
<gene>
    <name evidence="1" type="ORF">WOLCODRAFT_115423</name>
</gene>
<reference evidence="1 2" key="1">
    <citation type="journal article" date="2012" name="Science">
        <title>The Paleozoic origin of enzymatic lignin decomposition reconstructed from 31 fungal genomes.</title>
        <authorList>
            <person name="Floudas D."/>
            <person name="Binder M."/>
            <person name="Riley R."/>
            <person name="Barry K."/>
            <person name="Blanchette R.A."/>
            <person name="Henrissat B."/>
            <person name="Martinez A.T."/>
            <person name="Otillar R."/>
            <person name="Spatafora J.W."/>
            <person name="Yadav J.S."/>
            <person name="Aerts A."/>
            <person name="Benoit I."/>
            <person name="Boyd A."/>
            <person name="Carlson A."/>
            <person name="Copeland A."/>
            <person name="Coutinho P.M."/>
            <person name="de Vries R.P."/>
            <person name="Ferreira P."/>
            <person name="Findley K."/>
            <person name="Foster B."/>
            <person name="Gaskell J."/>
            <person name="Glotzer D."/>
            <person name="Gorecki P."/>
            <person name="Heitman J."/>
            <person name="Hesse C."/>
            <person name="Hori C."/>
            <person name="Igarashi K."/>
            <person name="Jurgens J.A."/>
            <person name="Kallen N."/>
            <person name="Kersten P."/>
            <person name="Kohler A."/>
            <person name="Kuees U."/>
            <person name="Kumar T.K.A."/>
            <person name="Kuo A."/>
            <person name="LaButti K."/>
            <person name="Larrondo L.F."/>
            <person name="Lindquist E."/>
            <person name="Ling A."/>
            <person name="Lombard V."/>
            <person name="Lucas S."/>
            <person name="Lundell T."/>
            <person name="Martin R."/>
            <person name="McLaughlin D.J."/>
            <person name="Morgenstern I."/>
            <person name="Morin E."/>
            <person name="Murat C."/>
            <person name="Nagy L.G."/>
            <person name="Nolan M."/>
            <person name="Ohm R.A."/>
            <person name="Patyshakuliyeva A."/>
            <person name="Rokas A."/>
            <person name="Ruiz-Duenas F.J."/>
            <person name="Sabat G."/>
            <person name="Salamov A."/>
            <person name="Samejima M."/>
            <person name="Schmutz J."/>
            <person name="Slot J.C."/>
            <person name="St John F."/>
            <person name="Stenlid J."/>
            <person name="Sun H."/>
            <person name="Sun S."/>
            <person name="Syed K."/>
            <person name="Tsang A."/>
            <person name="Wiebenga A."/>
            <person name="Young D."/>
            <person name="Pisabarro A."/>
            <person name="Eastwood D.C."/>
            <person name="Martin F."/>
            <person name="Cullen D."/>
            <person name="Grigoriev I.V."/>
            <person name="Hibbett D.S."/>
        </authorList>
    </citation>
    <scope>NUCLEOTIDE SEQUENCE [LARGE SCALE GENOMIC DNA]</scope>
    <source>
        <strain evidence="1 2">MD-104</strain>
    </source>
</reference>
<dbReference type="Pfam" id="PF03641">
    <property type="entry name" value="Lysine_decarbox"/>
    <property type="match status" value="1"/>
</dbReference>
<evidence type="ECO:0000313" key="1">
    <source>
        <dbReference type="EMBL" id="PCH38409.1"/>
    </source>
</evidence>
<dbReference type="Gene3D" id="3.40.50.450">
    <property type="match status" value="1"/>
</dbReference>
<accession>A0A2H3JI22</accession>
<dbReference type="NCBIfam" id="TIGR00730">
    <property type="entry name" value="Rossman fold protein, TIGR00730 family"/>
    <property type="match status" value="1"/>
</dbReference>
<sequence length="236" mass="25272">MEPKAVAVYCASSVGFQPAYVRAAESLGKALADAGRPLVYGGGSQGIMGAISGAVLSAGGDVTGIVPHAMVASGGEVDLTAGKRGPTVLLTENGREKIETIVVNSMHERKLEMARRSAGFIGLPGGYGTFEEVLEAICWSQIGIHRKPVIVLNVRGFYNPLRDLIRNGIQEGFIKAVNEHIVQFIDGPSEYELHESFDWGKATLDALDSWTPPEQTHFYDWTARKGQTKGDALDAA</sequence>
<dbReference type="InterPro" id="IPR005269">
    <property type="entry name" value="LOG"/>
</dbReference>
<dbReference type="STRING" id="742152.A0A2H3JI22"/>
<keyword evidence="2" id="KW-1185">Reference proteome</keyword>
<dbReference type="PANTHER" id="PTHR31223:SF70">
    <property type="entry name" value="LOG FAMILY PROTEIN YJL055W"/>
    <property type="match status" value="1"/>
</dbReference>
<dbReference type="EMBL" id="KB467942">
    <property type="protein sequence ID" value="PCH38409.1"/>
    <property type="molecule type" value="Genomic_DNA"/>
</dbReference>
<dbReference type="AlphaFoldDB" id="A0A2H3JI22"/>
<dbReference type="GO" id="GO:0005829">
    <property type="term" value="C:cytosol"/>
    <property type="evidence" value="ECO:0007669"/>
    <property type="project" value="TreeGrafter"/>
</dbReference>
<protein>
    <recommendedName>
        <fullName evidence="3">Cytokinin riboside 5'-monophosphate phosphoribohydrolase</fullName>
    </recommendedName>
</protein>